<evidence type="ECO:0000313" key="8">
    <source>
        <dbReference type="Proteomes" id="UP000717534"/>
    </source>
</evidence>
<feature type="transmembrane region" description="Helical" evidence="6">
    <location>
        <begin position="22"/>
        <end position="45"/>
    </location>
</feature>
<keyword evidence="2 7" id="KW-0808">Transferase</keyword>
<dbReference type="EMBL" id="JAFITO010000077">
    <property type="protein sequence ID" value="MBN4068902.1"/>
    <property type="molecule type" value="Genomic_DNA"/>
</dbReference>
<evidence type="ECO:0000256" key="5">
    <source>
        <dbReference type="ARBA" id="ARBA00023136"/>
    </source>
</evidence>
<accession>A0ABS3AVA9</accession>
<reference evidence="7 8" key="1">
    <citation type="submission" date="2021-02" db="EMBL/GenBank/DDBJ databases">
        <title>Activity-based single-cell genomes from oceanic crustal fluid captures similar information to metagenomic and metatranscriptomic surveys with orders of magnitude less sampling.</title>
        <authorList>
            <person name="D'Angelo T.S."/>
            <person name="Orcutt B.N."/>
        </authorList>
    </citation>
    <scope>NUCLEOTIDE SEQUENCE [LARGE SCALE GENOMIC DNA]</scope>
    <source>
        <strain evidence="7">AH-315-G02</strain>
    </source>
</reference>
<name>A0ABS3AVA9_9BACT</name>
<dbReference type="Proteomes" id="UP000717534">
    <property type="component" value="Unassembled WGS sequence"/>
</dbReference>
<comment type="caution">
    <text evidence="7">The sequence shown here is derived from an EMBL/GenBank/DDBJ whole genome shotgun (WGS) entry which is preliminary data.</text>
</comment>
<dbReference type="InterPro" id="IPR018480">
    <property type="entry name" value="PNAcMuramoyl-5peptid_Trfase_CS"/>
</dbReference>
<dbReference type="PROSITE" id="PS01347">
    <property type="entry name" value="MRAY_1"/>
    <property type="match status" value="1"/>
</dbReference>
<feature type="transmembrane region" description="Helical" evidence="6">
    <location>
        <begin position="71"/>
        <end position="91"/>
    </location>
</feature>
<dbReference type="EC" id="2.7.8.13" evidence="7"/>
<sequence length="124" mass="14179">MLYHFLYPLHNSFSAFNVFRYITFRSIACAVTAFLLMLLLSPWFIRKLKQYQIGQVVRDDGPETHLAKKGVPTMGGVLILSSITISTLLWAKLTNPLVWLMLFVVLFFGCIGGIDDYRKICKKS</sequence>
<dbReference type="PANTHER" id="PTHR22926">
    <property type="entry name" value="PHOSPHO-N-ACETYLMURAMOYL-PENTAPEPTIDE-TRANSFERASE"/>
    <property type="match status" value="1"/>
</dbReference>
<comment type="subcellular location">
    <subcellularLocation>
        <location evidence="1">Membrane</location>
        <topology evidence="1">Multi-pass membrane protein</topology>
    </subcellularLocation>
</comment>
<keyword evidence="8" id="KW-1185">Reference proteome</keyword>
<keyword evidence="5 6" id="KW-0472">Membrane</keyword>
<evidence type="ECO:0000256" key="6">
    <source>
        <dbReference type="SAM" id="Phobius"/>
    </source>
</evidence>
<evidence type="ECO:0000313" key="7">
    <source>
        <dbReference type="EMBL" id="MBN4068902.1"/>
    </source>
</evidence>
<feature type="non-terminal residue" evidence="7">
    <location>
        <position position="124"/>
    </location>
</feature>
<evidence type="ECO:0000256" key="1">
    <source>
        <dbReference type="ARBA" id="ARBA00004141"/>
    </source>
</evidence>
<keyword evidence="4 6" id="KW-1133">Transmembrane helix</keyword>
<evidence type="ECO:0000256" key="3">
    <source>
        <dbReference type="ARBA" id="ARBA00022692"/>
    </source>
</evidence>
<evidence type="ECO:0000256" key="4">
    <source>
        <dbReference type="ARBA" id="ARBA00022989"/>
    </source>
</evidence>
<dbReference type="GO" id="GO:0016740">
    <property type="term" value="F:transferase activity"/>
    <property type="evidence" value="ECO:0007669"/>
    <property type="project" value="UniProtKB-KW"/>
</dbReference>
<keyword evidence="3 6" id="KW-0812">Transmembrane</keyword>
<proteinExistence type="predicted"/>
<feature type="transmembrane region" description="Helical" evidence="6">
    <location>
        <begin position="97"/>
        <end position="114"/>
    </location>
</feature>
<gene>
    <name evidence="7" type="primary">mraY</name>
    <name evidence="7" type="ORF">JYU06_05225</name>
</gene>
<organism evidence="7 8">
    <name type="scientific">Desulfotalea psychrophila</name>
    <dbReference type="NCBI Taxonomy" id="84980"/>
    <lineage>
        <taxon>Bacteria</taxon>
        <taxon>Pseudomonadati</taxon>
        <taxon>Thermodesulfobacteriota</taxon>
        <taxon>Desulfobulbia</taxon>
        <taxon>Desulfobulbales</taxon>
        <taxon>Desulfocapsaceae</taxon>
        <taxon>Desulfotalea</taxon>
    </lineage>
</organism>
<evidence type="ECO:0000256" key="2">
    <source>
        <dbReference type="ARBA" id="ARBA00022679"/>
    </source>
</evidence>
<protein>
    <submittedName>
        <fullName evidence="7">Phospho-N-acetylmuramoyl-pentapeptide-transferase</fullName>
        <ecNumber evidence="7">2.7.8.13</ecNumber>
    </submittedName>
</protein>
<dbReference type="Pfam" id="PF10555">
    <property type="entry name" value="MraY_sig1"/>
    <property type="match status" value="1"/>
</dbReference>
<dbReference type="PANTHER" id="PTHR22926:SF5">
    <property type="entry name" value="PHOSPHO-N-ACETYLMURAMOYL-PENTAPEPTIDE-TRANSFERASE HOMOLOG"/>
    <property type="match status" value="1"/>
</dbReference>
<dbReference type="InterPro" id="IPR000715">
    <property type="entry name" value="Glycosyl_transferase_4"/>
</dbReference>